<keyword evidence="4" id="KW-1185">Reference proteome</keyword>
<feature type="transmembrane region" description="Helical" evidence="2">
    <location>
        <begin position="58"/>
        <end position="75"/>
    </location>
</feature>
<accession>F4Q8D6</accession>
<reference evidence="4" key="1">
    <citation type="journal article" date="2011" name="Genome Res.">
        <title>Phylogeny-wide analysis of social amoeba genomes highlights ancient origins for complex intercellular communication.</title>
        <authorList>
            <person name="Heidel A.J."/>
            <person name="Lawal H.M."/>
            <person name="Felder M."/>
            <person name="Schilde C."/>
            <person name="Helps N.R."/>
            <person name="Tunggal B."/>
            <person name="Rivero F."/>
            <person name="John U."/>
            <person name="Schleicher M."/>
            <person name="Eichinger L."/>
            <person name="Platzer M."/>
            <person name="Noegel A.A."/>
            <person name="Schaap P."/>
            <person name="Gloeckner G."/>
        </authorList>
    </citation>
    <scope>NUCLEOTIDE SEQUENCE [LARGE SCALE GENOMIC DNA]</scope>
    <source>
        <strain evidence="4">SH3</strain>
    </source>
</reference>
<organism evidence="3 4">
    <name type="scientific">Cavenderia fasciculata</name>
    <name type="common">Slime mold</name>
    <name type="synonym">Dictyostelium fasciculatum</name>
    <dbReference type="NCBI Taxonomy" id="261658"/>
    <lineage>
        <taxon>Eukaryota</taxon>
        <taxon>Amoebozoa</taxon>
        <taxon>Evosea</taxon>
        <taxon>Eumycetozoa</taxon>
        <taxon>Dictyostelia</taxon>
        <taxon>Acytosteliales</taxon>
        <taxon>Cavenderiaceae</taxon>
        <taxon>Cavenderia</taxon>
    </lineage>
</organism>
<feature type="compositionally biased region" description="Basic and acidic residues" evidence="1">
    <location>
        <begin position="90"/>
        <end position="103"/>
    </location>
</feature>
<dbReference type="EMBL" id="GL883025">
    <property type="protein sequence ID" value="EGG16036.1"/>
    <property type="molecule type" value="Genomic_DNA"/>
</dbReference>
<dbReference type="Proteomes" id="UP000007797">
    <property type="component" value="Unassembled WGS sequence"/>
</dbReference>
<dbReference type="RefSeq" id="XP_004352361.1">
    <property type="nucleotide sequence ID" value="XM_004352309.1"/>
</dbReference>
<keyword evidence="2" id="KW-0812">Transmembrane</keyword>
<feature type="transmembrane region" description="Helical" evidence="2">
    <location>
        <begin position="23"/>
        <end position="46"/>
    </location>
</feature>
<dbReference type="KEGG" id="dfa:DFA_09708"/>
<dbReference type="OrthoDB" id="10447010at2759"/>
<proteinExistence type="predicted"/>
<gene>
    <name evidence="3" type="ORF">DFA_09708</name>
</gene>
<protein>
    <submittedName>
        <fullName evidence="3">Uncharacterized protein</fullName>
    </submittedName>
</protein>
<evidence type="ECO:0000313" key="4">
    <source>
        <dbReference type="Proteomes" id="UP000007797"/>
    </source>
</evidence>
<name>F4Q8D6_CACFS</name>
<dbReference type="AlphaFoldDB" id="F4Q8D6"/>
<evidence type="ECO:0000313" key="3">
    <source>
        <dbReference type="EMBL" id="EGG16036.1"/>
    </source>
</evidence>
<keyword evidence="2" id="KW-1133">Transmembrane helix</keyword>
<keyword evidence="2" id="KW-0472">Membrane</keyword>
<evidence type="ECO:0000256" key="2">
    <source>
        <dbReference type="SAM" id="Phobius"/>
    </source>
</evidence>
<feature type="region of interest" description="Disordered" evidence="1">
    <location>
        <begin position="90"/>
        <end position="137"/>
    </location>
</feature>
<sequence>MWCGNEKYQELNEQKGSWEVFKLALWLFFTHDCLQLASSISFFKVLRDYASFGTKVSAGFKIGFTILAMMYFLGFEVPKRYCCKRISDTGDKLKNLGKDKKGDGATTTTEGGDIEKGETKKKEKKQKNDEDEGCSCC</sequence>
<dbReference type="GeneID" id="14867933"/>
<evidence type="ECO:0000256" key="1">
    <source>
        <dbReference type="SAM" id="MobiDB-lite"/>
    </source>
</evidence>